<sequence>MTGETAFSRNYRDLSRRQGTEAGFQFEFSCSRCRDAWRSPFEPYGSGRAAGWLGRGAGMARSLLGGQTGHTLSRAADGLAGAGWGKARDEAFGRAVDSAQRHFSRCARCTGQVCGRCWDADQGLCLKCAPDTAAEVLAAKRRGLNREAAKQAQQAGEAQGARYDVDTARQLVCPQCSTETGGGAFCHGCGHRLAQQDACASCHTDLPAGAAFCPGCGTPRGQGG</sequence>
<reference evidence="3" key="1">
    <citation type="journal article" date="2019" name="Int. J. Syst. Evol. Microbiol.">
        <title>The Global Catalogue of Microorganisms (GCM) 10K type strain sequencing project: providing services to taxonomists for standard genome sequencing and annotation.</title>
        <authorList>
            <consortium name="The Broad Institute Genomics Platform"/>
            <consortium name="The Broad Institute Genome Sequencing Center for Infectious Disease"/>
            <person name="Wu L."/>
            <person name="Ma J."/>
        </authorList>
    </citation>
    <scope>NUCLEOTIDE SEQUENCE [LARGE SCALE GENOMIC DNA]</scope>
    <source>
        <strain evidence="3">JCM 13581</strain>
    </source>
</reference>
<dbReference type="RefSeq" id="WP_344258752.1">
    <property type="nucleotide sequence ID" value="NZ_BAAAMJ010000008.1"/>
</dbReference>
<comment type="caution">
    <text evidence="2">The sequence shown here is derived from an EMBL/GenBank/DDBJ whole genome shotgun (WGS) entry which is preliminary data.</text>
</comment>
<protein>
    <recommendedName>
        <fullName evidence="1">DZANK-type domain-containing protein</fullName>
    </recommendedName>
</protein>
<name>A0ABP5A296_9ACTN</name>
<evidence type="ECO:0000313" key="3">
    <source>
        <dbReference type="Proteomes" id="UP001501303"/>
    </source>
</evidence>
<dbReference type="Pfam" id="PF12773">
    <property type="entry name" value="DZR"/>
    <property type="match status" value="1"/>
</dbReference>
<accession>A0ABP5A296</accession>
<evidence type="ECO:0000313" key="2">
    <source>
        <dbReference type="EMBL" id="GAA1899803.1"/>
    </source>
</evidence>
<evidence type="ECO:0000259" key="1">
    <source>
        <dbReference type="Pfam" id="PF12773"/>
    </source>
</evidence>
<dbReference type="InterPro" id="IPR025874">
    <property type="entry name" value="DZR"/>
</dbReference>
<dbReference type="Proteomes" id="UP001501303">
    <property type="component" value="Unassembled WGS sequence"/>
</dbReference>
<feature type="domain" description="DZANK-type" evidence="1">
    <location>
        <begin position="173"/>
        <end position="217"/>
    </location>
</feature>
<gene>
    <name evidence="2" type="ORF">GCM10009716_07010</name>
</gene>
<keyword evidence="3" id="KW-1185">Reference proteome</keyword>
<dbReference type="EMBL" id="BAAAMJ010000008">
    <property type="protein sequence ID" value="GAA1899803.1"/>
    <property type="molecule type" value="Genomic_DNA"/>
</dbReference>
<organism evidence="2 3">
    <name type="scientific">Streptomyces sodiiphilus</name>
    <dbReference type="NCBI Taxonomy" id="226217"/>
    <lineage>
        <taxon>Bacteria</taxon>
        <taxon>Bacillati</taxon>
        <taxon>Actinomycetota</taxon>
        <taxon>Actinomycetes</taxon>
        <taxon>Kitasatosporales</taxon>
        <taxon>Streptomycetaceae</taxon>
        <taxon>Streptomyces</taxon>
    </lineage>
</organism>
<proteinExistence type="predicted"/>